<evidence type="ECO:0000256" key="1">
    <source>
        <dbReference type="PROSITE-ProRule" id="PRU00042"/>
    </source>
</evidence>
<feature type="compositionally biased region" description="Acidic residues" evidence="2">
    <location>
        <begin position="1329"/>
        <end position="1341"/>
    </location>
</feature>
<gene>
    <name evidence="4" type="ORF">D9611_011026</name>
</gene>
<dbReference type="Pfam" id="PF18759">
    <property type="entry name" value="Plavaka"/>
    <property type="match status" value="1"/>
</dbReference>
<feature type="compositionally biased region" description="Low complexity" evidence="2">
    <location>
        <begin position="150"/>
        <end position="163"/>
    </location>
</feature>
<feature type="compositionally biased region" description="Low complexity" evidence="2">
    <location>
        <begin position="258"/>
        <end position="288"/>
    </location>
</feature>
<dbReference type="InterPro" id="IPR013087">
    <property type="entry name" value="Znf_C2H2_type"/>
</dbReference>
<proteinExistence type="predicted"/>
<evidence type="ECO:0000256" key="2">
    <source>
        <dbReference type="SAM" id="MobiDB-lite"/>
    </source>
</evidence>
<keyword evidence="5" id="KW-1185">Reference proteome</keyword>
<feature type="region of interest" description="Disordered" evidence="2">
    <location>
        <begin position="98"/>
        <end position="121"/>
    </location>
</feature>
<keyword evidence="1" id="KW-0863">Zinc-finger</keyword>
<reference evidence="4 5" key="1">
    <citation type="journal article" date="2020" name="ISME J.">
        <title>Uncovering the hidden diversity of litter-decomposition mechanisms in mushroom-forming fungi.</title>
        <authorList>
            <person name="Floudas D."/>
            <person name="Bentzer J."/>
            <person name="Ahren D."/>
            <person name="Johansson T."/>
            <person name="Persson P."/>
            <person name="Tunlid A."/>
        </authorList>
    </citation>
    <scope>NUCLEOTIDE SEQUENCE [LARGE SCALE GENOMIC DNA]</scope>
    <source>
        <strain evidence="4 5">CBS 175.51</strain>
    </source>
</reference>
<evidence type="ECO:0000313" key="5">
    <source>
        <dbReference type="Proteomes" id="UP000541558"/>
    </source>
</evidence>
<feature type="region of interest" description="Disordered" evidence="2">
    <location>
        <begin position="1313"/>
        <end position="1361"/>
    </location>
</feature>
<name>A0A8H5BB65_9AGAR</name>
<evidence type="ECO:0000313" key="4">
    <source>
        <dbReference type="EMBL" id="KAF5319997.1"/>
    </source>
</evidence>
<dbReference type="EMBL" id="JAACJK010000172">
    <property type="protein sequence ID" value="KAF5319997.1"/>
    <property type="molecule type" value="Genomic_DNA"/>
</dbReference>
<feature type="compositionally biased region" description="Acidic residues" evidence="2">
    <location>
        <begin position="1350"/>
        <end position="1361"/>
    </location>
</feature>
<dbReference type="PROSITE" id="PS50157">
    <property type="entry name" value="ZINC_FINGER_C2H2_2"/>
    <property type="match status" value="1"/>
</dbReference>
<evidence type="ECO:0000259" key="3">
    <source>
        <dbReference type="PROSITE" id="PS50157"/>
    </source>
</evidence>
<feature type="region of interest" description="Disordered" evidence="2">
    <location>
        <begin position="150"/>
        <end position="219"/>
    </location>
</feature>
<accession>A0A8H5BB65</accession>
<protein>
    <recommendedName>
        <fullName evidence="3">C2H2-type domain-containing protein</fullName>
    </recommendedName>
</protein>
<comment type="caution">
    <text evidence="4">The sequence shown here is derived from an EMBL/GenBank/DDBJ whole genome shotgun (WGS) entry which is preliminary data.</text>
</comment>
<feature type="region of interest" description="Disordered" evidence="2">
    <location>
        <begin position="862"/>
        <end position="906"/>
    </location>
</feature>
<feature type="domain" description="C2H2-type" evidence="3">
    <location>
        <begin position="19"/>
        <end position="47"/>
    </location>
</feature>
<sequence length="1361" mass="153470">MASSSNNLKRGCSALDSENRCSACGKSFSAPHFLDRHQKKSCDATKAELSALKSQAEALDEGTKRRRIALEAERQGSAISTQGAIIGMLEVSFDDNTSLGRRALDTPTGRGSASRPHEHPNQACTAIQANHRDSENLTDRAELVDIAHPQAGPASRPASPAGSTPDNQQEDAAEDLKEEDHTTARDAFGLRRRYYPDRIPKHDPDQLKTSMDLYDSPHHRTIPESEQVNLAATPLNPPHEQTPIPPLSAGPSSQPSEASNAPAVSGSAPSPASSAPAPTLSTPAPATSKGPTPPPKASKANTPNPFDPFPNVSSFELGEWFYNQGSQKSLKDFKSLIEILTDPTFSIEDLKTTKWTRVFQDLGKNKEEISVGRSQWVDDAGWRTKDIELDVPIHNRMEKGRGMEKHVAGQLHYRSIVSIVEEKIRNAEDSRHFYYDGYELLWQPGEEKECPEFRLVSELYHSEAFLRAQREVRESPPPQIGACNLPRIVIGLSFWSDATHLSTFSISKIWPLYMLFANESKHRRTSGQNDLSNHVAYFDSLSDGFKDYITERTGGKIPPGLLPYLNREIFHAQWEVILDEDLLKAIVEGIVIECPDGVTRRFFIRIFTYSADYPEKVLIATIKSKSDCPCVHCLVHKNDLVQMGTKDDMAFRQDHPRVDTAERQQSVLAAREVIRKGMAVDGSPVEKLLTHSAVPILNAFSNRLSGTGFDIFSSLAVDMLHEYEIGVFKTFFLHLIRILEASAPGKVLSHEVDKRFRALPPFNQTIRKFSSNVSKLRRRAGRDYEDILQCAIAPFDGLLPEPVNGLILKLLYINARWHALAKLRLHSDATVFLLEDMTTQLGDSFRQFVVATSGINTVELEREVERRTKPKKKKPNSKVPEASGSANVEPTNPDTTPGKPKALPKKLNLSTPKFHTLGHYVQKIRWLGPTDLYSTEWGEYFHRSPKAWSKRTSRKFMRKEISRHERRRARLRRMKYRALLATNNPKAQELREQRLASRNPDIHHYIGPNKQSPIWLADLGPGKRFSNDILCSSFVRNLKKHLLPRFIAAINPGLTGQSLDNISQWQDWSSIALKNDRFYTHKIMRIKYTTYDARRNEDIIHLDTDQCNAMLIDPGYSYDNPNSSQHPFKYCKVIGILHAEVAYIGEMGRRGVEYPYHTMEVLWVRWYRVHPATSAFELDRAELIPVNEPESHSFIDPIQILRACHMTPRFTKGKRYKDGVGMSQLANDGLDWNEYYIDRFADRDMFMRYEWGLAVGHVYTHRDAVKANNKILLDPKRRHVQSQTTRIEARGSVTGAGQAGLGQMGVADATRPLEAVGGGGLNQANLQVEDSEEEEYDDDSSGTESRYQDSEEEKDAELYGE</sequence>
<dbReference type="OrthoDB" id="3208495at2759"/>
<feature type="compositionally biased region" description="Basic and acidic residues" evidence="2">
    <location>
        <begin position="194"/>
        <end position="206"/>
    </location>
</feature>
<organism evidence="4 5">
    <name type="scientific">Ephemerocybe angulata</name>
    <dbReference type="NCBI Taxonomy" id="980116"/>
    <lineage>
        <taxon>Eukaryota</taxon>
        <taxon>Fungi</taxon>
        <taxon>Dikarya</taxon>
        <taxon>Basidiomycota</taxon>
        <taxon>Agaricomycotina</taxon>
        <taxon>Agaricomycetes</taxon>
        <taxon>Agaricomycetidae</taxon>
        <taxon>Agaricales</taxon>
        <taxon>Agaricineae</taxon>
        <taxon>Psathyrellaceae</taxon>
        <taxon>Ephemerocybe</taxon>
    </lineage>
</organism>
<feature type="region of interest" description="Disordered" evidence="2">
    <location>
        <begin position="232"/>
        <end position="309"/>
    </location>
</feature>
<keyword evidence="1" id="KW-0479">Metal-binding</keyword>
<dbReference type="InterPro" id="IPR041078">
    <property type="entry name" value="Plavaka"/>
</dbReference>
<dbReference type="GO" id="GO:0008270">
    <property type="term" value="F:zinc ion binding"/>
    <property type="evidence" value="ECO:0007669"/>
    <property type="project" value="UniProtKB-KW"/>
</dbReference>
<feature type="compositionally biased region" description="Basic and acidic residues" evidence="2">
    <location>
        <begin position="174"/>
        <end position="184"/>
    </location>
</feature>
<keyword evidence="1" id="KW-0862">Zinc</keyword>
<feature type="compositionally biased region" description="Polar residues" evidence="2">
    <location>
        <begin position="884"/>
        <end position="895"/>
    </location>
</feature>
<dbReference type="Proteomes" id="UP000541558">
    <property type="component" value="Unassembled WGS sequence"/>
</dbReference>